<dbReference type="Proteomes" id="UP001231941">
    <property type="component" value="Unassembled WGS sequence"/>
</dbReference>
<feature type="transmembrane region" description="Helical" evidence="1">
    <location>
        <begin position="188"/>
        <end position="205"/>
    </location>
</feature>
<proteinExistence type="predicted"/>
<keyword evidence="1" id="KW-0472">Membrane</keyword>
<dbReference type="RefSeq" id="WP_305992556.1">
    <property type="nucleotide sequence ID" value="NZ_JAVAMP010000006.1"/>
</dbReference>
<accession>A0ABT9J0Y2</accession>
<dbReference type="EMBL" id="JAVAMP010000006">
    <property type="protein sequence ID" value="MDP5275247.1"/>
    <property type="molecule type" value="Genomic_DNA"/>
</dbReference>
<keyword evidence="3" id="KW-1185">Reference proteome</keyword>
<reference evidence="2 3" key="1">
    <citation type="submission" date="2023-08" db="EMBL/GenBank/DDBJ databases">
        <authorList>
            <person name="Park J.-S."/>
        </authorList>
    </citation>
    <scope>NUCLEOTIDE SEQUENCE [LARGE SCALE GENOMIC DNA]</scope>
    <source>
        <strain evidence="2 3">2205SS18-9</strain>
    </source>
</reference>
<evidence type="ECO:0000256" key="1">
    <source>
        <dbReference type="SAM" id="Phobius"/>
    </source>
</evidence>
<evidence type="ECO:0000313" key="3">
    <source>
        <dbReference type="Proteomes" id="UP001231941"/>
    </source>
</evidence>
<feature type="transmembrane region" description="Helical" evidence="1">
    <location>
        <begin position="85"/>
        <end position="104"/>
    </location>
</feature>
<feature type="transmembrane region" description="Helical" evidence="1">
    <location>
        <begin position="34"/>
        <end position="52"/>
    </location>
</feature>
<sequence>MNSEGYLYLFLGILDTFAILVVIFKLFTMPILRYWFQIFSIAFINSFLSYVLRIEWGLVLIDTFVQLLILISFFVLVLRVRVVKSFIITVVGAATFILIQLLAINLLSLDIVNQTGFIQIVTSAICYILAFIIFYFDKGFNFVELPPHSFYDQRSDLRNYKVIFLVSILVMFAISLVVLFLLDKNDPTFVFFPLFISFVIVLVFSKKKDRQIIEDRINQHSNFKGDI</sequence>
<feature type="transmembrane region" description="Helical" evidence="1">
    <location>
        <begin position="6"/>
        <end position="27"/>
    </location>
</feature>
<name>A0ABT9J0Y2_9BACL</name>
<organism evidence="2 3">
    <name type="scientific">Chengkuizengella axinellae</name>
    <dbReference type="NCBI Taxonomy" id="3064388"/>
    <lineage>
        <taxon>Bacteria</taxon>
        <taxon>Bacillati</taxon>
        <taxon>Bacillota</taxon>
        <taxon>Bacilli</taxon>
        <taxon>Bacillales</taxon>
        <taxon>Paenibacillaceae</taxon>
        <taxon>Chengkuizengella</taxon>
    </lineage>
</organism>
<protein>
    <submittedName>
        <fullName evidence="2">Uncharacterized protein</fullName>
    </submittedName>
</protein>
<feature type="transmembrane region" description="Helical" evidence="1">
    <location>
        <begin position="58"/>
        <end position="78"/>
    </location>
</feature>
<feature type="transmembrane region" description="Helical" evidence="1">
    <location>
        <begin position="116"/>
        <end position="136"/>
    </location>
</feature>
<feature type="transmembrane region" description="Helical" evidence="1">
    <location>
        <begin position="162"/>
        <end position="182"/>
    </location>
</feature>
<keyword evidence="1" id="KW-0812">Transmembrane</keyword>
<comment type="caution">
    <text evidence="2">The sequence shown here is derived from an EMBL/GenBank/DDBJ whole genome shotgun (WGS) entry which is preliminary data.</text>
</comment>
<gene>
    <name evidence="2" type="ORF">Q5Y73_14110</name>
</gene>
<evidence type="ECO:0000313" key="2">
    <source>
        <dbReference type="EMBL" id="MDP5275247.1"/>
    </source>
</evidence>
<keyword evidence="1" id="KW-1133">Transmembrane helix</keyword>